<name>A0ACD0P1D7_9BASI</name>
<evidence type="ECO:0000313" key="2">
    <source>
        <dbReference type="Proteomes" id="UP000245626"/>
    </source>
</evidence>
<keyword evidence="2" id="KW-1185">Reference proteome</keyword>
<dbReference type="EMBL" id="KZ819814">
    <property type="protein sequence ID" value="PWN51832.1"/>
    <property type="molecule type" value="Genomic_DNA"/>
</dbReference>
<proteinExistence type="predicted"/>
<organism evidence="1 2">
    <name type="scientific">Violaceomyces palustris</name>
    <dbReference type="NCBI Taxonomy" id="1673888"/>
    <lineage>
        <taxon>Eukaryota</taxon>
        <taxon>Fungi</taxon>
        <taxon>Dikarya</taxon>
        <taxon>Basidiomycota</taxon>
        <taxon>Ustilaginomycotina</taxon>
        <taxon>Ustilaginomycetes</taxon>
        <taxon>Violaceomycetales</taxon>
        <taxon>Violaceomycetaceae</taxon>
        <taxon>Violaceomyces</taxon>
    </lineage>
</organism>
<evidence type="ECO:0000313" key="1">
    <source>
        <dbReference type="EMBL" id="PWN51832.1"/>
    </source>
</evidence>
<protein>
    <submittedName>
        <fullName evidence="1">Uncharacterized protein</fullName>
    </submittedName>
</protein>
<dbReference type="Proteomes" id="UP000245626">
    <property type="component" value="Unassembled WGS sequence"/>
</dbReference>
<accession>A0ACD0P1D7</accession>
<sequence length="86" mass="9097">MGGRGGIRVGVISQKKLFPFPPCQGGILPRSLFCLFPVLITLAQICIASTCGCTLTQNQIGWARLHNSDSSPSVLPPSSTAKERVA</sequence>
<gene>
    <name evidence="1" type="ORF">IE53DRAFT_385791</name>
</gene>
<reference evidence="1 2" key="1">
    <citation type="journal article" date="2018" name="Mol. Biol. Evol.">
        <title>Broad Genomic Sampling Reveals a Smut Pathogenic Ancestry of the Fungal Clade Ustilaginomycotina.</title>
        <authorList>
            <person name="Kijpornyongpan T."/>
            <person name="Mondo S.J."/>
            <person name="Barry K."/>
            <person name="Sandor L."/>
            <person name="Lee J."/>
            <person name="Lipzen A."/>
            <person name="Pangilinan J."/>
            <person name="LaButti K."/>
            <person name="Hainaut M."/>
            <person name="Henrissat B."/>
            <person name="Grigoriev I.V."/>
            <person name="Spatafora J.W."/>
            <person name="Aime M.C."/>
        </authorList>
    </citation>
    <scope>NUCLEOTIDE SEQUENCE [LARGE SCALE GENOMIC DNA]</scope>
    <source>
        <strain evidence="1 2">SA 807</strain>
    </source>
</reference>